<sequence length="168" mass="19104">MLQVDALEHAGPEFVAKLKWQEQEFGGEAEVTRDRRQVAQHTVNFIVLDLLHKEYFSLPCTLADTPMVLTPCHTNLLYSLLMVYAGYSLQRHILYEGDSVQIPADHIGCYSLDQFQPDFFDGNVRVSSSPLKQKFFNAPGLDSLYNIDFNDKLEKTDCFNIPEGVQNA</sequence>
<dbReference type="KEGG" id="ang:An07g02910"/>
<dbReference type="GeneID" id="84591321"/>
<protein>
    <submittedName>
        <fullName evidence="1">Uncharacterized protein</fullName>
    </submittedName>
</protein>
<reference evidence="1" key="2">
    <citation type="submission" date="2025-08" db="UniProtKB">
        <authorList>
            <consortium name="RefSeq"/>
        </authorList>
    </citation>
    <scope>IDENTIFICATION</scope>
</reference>
<dbReference type="AlphaFoldDB" id="A0AAJ8C0D9"/>
<accession>A0AAJ8C0D9</accession>
<dbReference type="RefSeq" id="XP_059606644.1">
    <property type="nucleotide sequence ID" value="XM_059748320.1"/>
</dbReference>
<name>A0AAJ8C0D9_ASPNG</name>
<dbReference type="VEuPathDB" id="FungiDB:An07g02910"/>
<proteinExistence type="predicted"/>
<organism evidence="1">
    <name type="scientific">Aspergillus niger</name>
    <dbReference type="NCBI Taxonomy" id="5061"/>
    <lineage>
        <taxon>Eukaryota</taxon>
        <taxon>Fungi</taxon>
        <taxon>Dikarya</taxon>
        <taxon>Ascomycota</taxon>
        <taxon>Pezizomycotina</taxon>
        <taxon>Eurotiomycetes</taxon>
        <taxon>Eurotiomycetidae</taxon>
        <taxon>Eurotiales</taxon>
        <taxon>Aspergillaceae</taxon>
        <taxon>Aspergillus</taxon>
        <taxon>Aspergillus subgen. Circumdati</taxon>
    </lineage>
</organism>
<evidence type="ECO:0000313" key="1">
    <source>
        <dbReference type="RefSeq" id="XP_059606644.1"/>
    </source>
</evidence>
<gene>
    <name evidence="1" type="ORF">An07g02910</name>
</gene>
<reference evidence="1" key="1">
    <citation type="submission" date="2025-02" db="EMBL/GenBank/DDBJ databases">
        <authorList>
            <consortium name="NCBI Genome Project"/>
        </authorList>
    </citation>
    <scope>NUCLEOTIDE SEQUENCE</scope>
</reference>